<dbReference type="Pfam" id="PF00788">
    <property type="entry name" value="RA"/>
    <property type="match status" value="1"/>
</dbReference>
<comment type="caution">
    <text evidence="4">The sequence shown here is derived from an EMBL/GenBank/DDBJ whole genome shotgun (WGS) entry which is preliminary data.</text>
</comment>
<dbReference type="EMBL" id="JAINUG010000351">
    <property type="protein sequence ID" value="KAJ8377504.1"/>
    <property type="molecule type" value="Genomic_DNA"/>
</dbReference>
<feature type="compositionally biased region" description="Basic and acidic residues" evidence="1">
    <location>
        <begin position="84"/>
        <end position="93"/>
    </location>
</feature>
<evidence type="ECO:0000313" key="4">
    <source>
        <dbReference type="EMBL" id="KAJ8377504.1"/>
    </source>
</evidence>
<dbReference type="PANTHER" id="PTHR22738:SF9">
    <property type="entry name" value="RAS ASSOCIATION DOMAIN-CONTAINING PROTEIN 5"/>
    <property type="match status" value="1"/>
</dbReference>
<dbReference type="GO" id="GO:0007165">
    <property type="term" value="P:signal transduction"/>
    <property type="evidence" value="ECO:0007669"/>
    <property type="project" value="InterPro"/>
</dbReference>
<dbReference type="GO" id="GO:0005634">
    <property type="term" value="C:nucleus"/>
    <property type="evidence" value="ECO:0007669"/>
    <property type="project" value="TreeGrafter"/>
</dbReference>
<evidence type="ECO:0000313" key="5">
    <source>
        <dbReference type="Proteomes" id="UP001221898"/>
    </source>
</evidence>
<dbReference type="InterPro" id="IPR000159">
    <property type="entry name" value="RA_dom"/>
</dbReference>
<dbReference type="AlphaFoldDB" id="A0AAD7REU0"/>
<proteinExistence type="predicted"/>
<dbReference type="PROSITE" id="PS50200">
    <property type="entry name" value="RA"/>
    <property type="match status" value="1"/>
</dbReference>
<feature type="compositionally biased region" description="Low complexity" evidence="1">
    <location>
        <begin position="109"/>
        <end position="119"/>
    </location>
</feature>
<feature type="domain" description="Ras-associating" evidence="2">
    <location>
        <begin position="242"/>
        <end position="346"/>
    </location>
</feature>
<dbReference type="Gene3D" id="3.10.20.90">
    <property type="entry name" value="Phosphatidylinositol 3-kinase Catalytic Subunit, Chain A, domain 1"/>
    <property type="match status" value="1"/>
</dbReference>
<dbReference type="Proteomes" id="UP001221898">
    <property type="component" value="Unassembled WGS sequence"/>
</dbReference>
<evidence type="ECO:0000256" key="1">
    <source>
        <dbReference type="SAM" id="MobiDB-lite"/>
    </source>
</evidence>
<organism evidence="4 5">
    <name type="scientific">Aldrovandia affinis</name>
    <dbReference type="NCBI Taxonomy" id="143900"/>
    <lineage>
        <taxon>Eukaryota</taxon>
        <taxon>Metazoa</taxon>
        <taxon>Chordata</taxon>
        <taxon>Craniata</taxon>
        <taxon>Vertebrata</taxon>
        <taxon>Euteleostomi</taxon>
        <taxon>Actinopterygii</taxon>
        <taxon>Neopterygii</taxon>
        <taxon>Teleostei</taxon>
        <taxon>Notacanthiformes</taxon>
        <taxon>Halosauridae</taxon>
        <taxon>Aldrovandia</taxon>
    </lineage>
</organism>
<feature type="region of interest" description="Disordered" evidence="1">
    <location>
        <begin position="72"/>
        <end position="121"/>
    </location>
</feature>
<accession>A0AAD7REU0</accession>
<dbReference type="PROSITE" id="PS50951">
    <property type="entry name" value="SARAH"/>
    <property type="match status" value="1"/>
</dbReference>
<feature type="region of interest" description="Disordered" evidence="1">
    <location>
        <begin position="1"/>
        <end position="22"/>
    </location>
</feature>
<evidence type="ECO:0000259" key="3">
    <source>
        <dbReference type="PROSITE" id="PS50951"/>
    </source>
</evidence>
<sequence>MQQVEECPHSTMREGPAHHSTTTCFSTVSKRIGRLFLRLPKSRSWSEGLRLLPPQQLLLPHARRLQLPMSSGMPGCFPAGQKPEGQRDRRCPAPRDTPTPRAETHAPASMTGSTSMSSGYCSQDDEGDDFFTAKSSFFRPPQSPQEAKVEKSVMVRYLCGVSLALRLGNMVSCSGLRTHSVVRSVRGEFEKTVVKAAPRLTPLKDDQRRSPTPASETRLTMSPLQVVTLKHQRCVTLDLQGEDGFIEVHMKLKPVSVAPDRSEEVKRLHVSSSSTVGEVIQGLLEKFSAQRDPCRFTLYHRTHRDGQDVLQKLTQSERPLGLRREAEPGTGTEEKPLTFVLRENERSDVEWYAFSVPELQNFVTMLKKEEAMRVCQVERRYRQYRAQLSRVLEEAQGKLA</sequence>
<dbReference type="InterPro" id="IPR029071">
    <property type="entry name" value="Ubiquitin-like_domsf"/>
</dbReference>
<gene>
    <name evidence="4" type="ORF">AAFF_G00259720</name>
</gene>
<reference evidence="4" key="1">
    <citation type="journal article" date="2023" name="Science">
        <title>Genome structures resolve the early diversification of teleost fishes.</title>
        <authorList>
            <person name="Parey E."/>
            <person name="Louis A."/>
            <person name="Montfort J."/>
            <person name="Bouchez O."/>
            <person name="Roques C."/>
            <person name="Iampietro C."/>
            <person name="Lluch J."/>
            <person name="Castinel A."/>
            <person name="Donnadieu C."/>
            <person name="Desvignes T."/>
            <person name="Floi Bucao C."/>
            <person name="Jouanno E."/>
            <person name="Wen M."/>
            <person name="Mejri S."/>
            <person name="Dirks R."/>
            <person name="Jansen H."/>
            <person name="Henkel C."/>
            <person name="Chen W.J."/>
            <person name="Zahm M."/>
            <person name="Cabau C."/>
            <person name="Klopp C."/>
            <person name="Thompson A.W."/>
            <person name="Robinson-Rechavi M."/>
            <person name="Braasch I."/>
            <person name="Lecointre G."/>
            <person name="Bobe J."/>
            <person name="Postlethwait J.H."/>
            <person name="Berthelot C."/>
            <person name="Roest Crollius H."/>
            <person name="Guiguen Y."/>
        </authorList>
    </citation>
    <scope>NUCLEOTIDE SEQUENCE</scope>
    <source>
        <strain evidence="4">NC1722</strain>
    </source>
</reference>
<protein>
    <recommendedName>
        <fullName evidence="6">Ras association domain-containing protein 5-like</fullName>
    </recommendedName>
</protein>
<dbReference type="Gene3D" id="1.20.5.110">
    <property type="match status" value="1"/>
</dbReference>
<keyword evidence="5" id="KW-1185">Reference proteome</keyword>
<dbReference type="SMART" id="SM00314">
    <property type="entry name" value="RA"/>
    <property type="match status" value="1"/>
</dbReference>
<evidence type="ECO:0000259" key="2">
    <source>
        <dbReference type="PROSITE" id="PS50200"/>
    </source>
</evidence>
<dbReference type="PANTHER" id="PTHR22738">
    <property type="entry name" value="RASSF"/>
    <property type="match status" value="1"/>
</dbReference>
<name>A0AAD7REU0_9TELE</name>
<dbReference type="SUPFAM" id="SSF54236">
    <property type="entry name" value="Ubiquitin-like"/>
    <property type="match status" value="1"/>
</dbReference>
<dbReference type="Pfam" id="PF16517">
    <property type="entry name" value="Nore1-SARAH"/>
    <property type="match status" value="1"/>
</dbReference>
<dbReference type="InterPro" id="IPR011524">
    <property type="entry name" value="SARAH_dom"/>
</dbReference>
<dbReference type="InterPro" id="IPR033614">
    <property type="entry name" value="RASSF1-6"/>
</dbReference>
<feature type="domain" description="SARAH" evidence="3">
    <location>
        <begin position="348"/>
        <end position="395"/>
    </location>
</feature>
<feature type="compositionally biased region" description="Basic and acidic residues" evidence="1">
    <location>
        <begin position="1"/>
        <end position="17"/>
    </location>
</feature>
<evidence type="ECO:0008006" key="6">
    <source>
        <dbReference type="Google" id="ProtNLM"/>
    </source>
</evidence>